<dbReference type="eggNOG" id="KOG1440">
    <property type="taxonomic scope" value="Eukaryota"/>
</dbReference>
<keyword evidence="20" id="KW-1185">Reference proteome</keyword>
<comment type="catalytic activity">
    <reaction evidence="1 16">
        <text>a 1,2-diacyl-sn-glycero-3-phosphate + CTP + H(+) = a CDP-1,2-diacyl-sn-glycerol + diphosphate</text>
        <dbReference type="Rhea" id="RHEA:16229"/>
        <dbReference type="ChEBI" id="CHEBI:15378"/>
        <dbReference type="ChEBI" id="CHEBI:33019"/>
        <dbReference type="ChEBI" id="CHEBI:37563"/>
        <dbReference type="ChEBI" id="CHEBI:58332"/>
        <dbReference type="ChEBI" id="CHEBI:58608"/>
        <dbReference type="EC" id="2.7.7.41"/>
    </reaction>
</comment>
<accession>M1VJ89</accession>
<keyword evidence="7" id="KW-0444">Lipid biosynthesis</keyword>
<dbReference type="KEGG" id="cme:CYME_CMN215C"/>
<dbReference type="GO" id="GO:0016024">
    <property type="term" value="P:CDP-diacylglycerol biosynthetic process"/>
    <property type="evidence" value="ECO:0007669"/>
    <property type="project" value="UniProtKB-UniPathway"/>
</dbReference>
<feature type="transmembrane region" description="Helical" evidence="18">
    <location>
        <begin position="342"/>
        <end position="360"/>
    </location>
</feature>
<sequence length="542" mass="60981">MRSGGPDAAGMEARRTRNGRKELSQVPKAFVNQSLHICSETEPDTTSGSDTDDTAETNEHRRQPEVETPYSARKLHTRTAEHAWEAGESTPPGSLRRQALPWEQRRVRSRPVDTATGDGSTALQGLRGGHSLREVRAKSDGLLQKLRSFAVRAVFTLVMLTIFTRIVYLGHQKVALMVFVLQALIAKEVLSIGYLQASKRRIPLFRTINTWFLLSAMYFIYGKRTLSHFYDKRFAFMTKRPLVFLLMHHTFVSFWLFLIGFMMFVLSLRPGCYRHQLNEFARMLMLLLVVVAQANFIIFNIKEGLIWFLLPALMIITNDIMSYCVGFFFGRTRLTALSPKKTWEGYIGGAIFTFVAGILLTHHLSRFEYMVCPKTDFGDCDILRPDPPLHCSVPPTFLPQPFAVPSWARPFLKRDVLLIKPIIIHGMVLAAFASTLGPFGGFFASGVKRAFRVKDFADLIPGHGGVTDRMDCQLLMGAFTFVYRLNAVSVSAPDVGNLLAYIADLSFQEQLELHRALSSMLESRGLIRSAQWSVPSGNASVT</sequence>
<evidence type="ECO:0000256" key="2">
    <source>
        <dbReference type="ARBA" id="ARBA00004141"/>
    </source>
</evidence>
<evidence type="ECO:0000256" key="14">
    <source>
        <dbReference type="ARBA" id="ARBA00023209"/>
    </source>
</evidence>
<feature type="transmembrane region" description="Helical" evidence="18">
    <location>
        <begin position="174"/>
        <end position="195"/>
    </location>
</feature>
<proteinExistence type="inferred from homology"/>
<dbReference type="UniPathway" id="UPA00557">
    <property type="reaction ID" value="UER00614"/>
</dbReference>
<dbReference type="GO" id="GO:0005789">
    <property type="term" value="C:endoplasmic reticulum membrane"/>
    <property type="evidence" value="ECO:0007669"/>
    <property type="project" value="TreeGrafter"/>
</dbReference>
<evidence type="ECO:0000256" key="6">
    <source>
        <dbReference type="ARBA" id="ARBA00012487"/>
    </source>
</evidence>
<dbReference type="PANTHER" id="PTHR13773:SF8">
    <property type="entry name" value="PHOSPHATIDATE CYTIDYLYLTRANSFERASE, PHOTORECEPTOR-SPECIFIC"/>
    <property type="match status" value="1"/>
</dbReference>
<comment type="similarity">
    <text evidence="5 16">Belongs to the CDS family.</text>
</comment>
<evidence type="ECO:0000256" key="17">
    <source>
        <dbReference type="SAM" id="MobiDB-lite"/>
    </source>
</evidence>
<keyword evidence="12" id="KW-0443">Lipid metabolism</keyword>
<feature type="transmembrane region" description="Helical" evidence="18">
    <location>
        <begin position="305"/>
        <end position="330"/>
    </location>
</feature>
<keyword evidence="11 18" id="KW-1133">Transmembrane helix</keyword>
<evidence type="ECO:0000256" key="1">
    <source>
        <dbReference type="ARBA" id="ARBA00001698"/>
    </source>
</evidence>
<keyword evidence="15" id="KW-1208">Phospholipid metabolism</keyword>
<keyword evidence="13 18" id="KW-0472">Membrane</keyword>
<feature type="transmembrane region" description="Helical" evidence="18">
    <location>
        <begin position="280"/>
        <end position="299"/>
    </location>
</feature>
<dbReference type="EC" id="2.7.7.41" evidence="6 16"/>
<evidence type="ECO:0000256" key="5">
    <source>
        <dbReference type="ARBA" id="ARBA00010185"/>
    </source>
</evidence>
<dbReference type="EMBL" id="AP006496">
    <property type="protein sequence ID" value="BAM81313.1"/>
    <property type="molecule type" value="Genomic_DNA"/>
</dbReference>
<evidence type="ECO:0000256" key="3">
    <source>
        <dbReference type="ARBA" id="ARBA00005119"/>
    </source>
</evidence>
<evidence type="ECO:0000313" key="20">
    <source>
        <dbReference type="Proteomes" id="UP000007014"/>
    </source>
</evidence>
<evidence type="ECO:0000256" key="16">
    <source>
        <dbReference type="RuleBase" id="RU003938"/>
    </source>
</evidence>
<comment type="subcellular location">
    <subcellularLocation>
        <location evidence="2">Membrane</location>
        <topology evidence="2">Multi-pass membrane protein</topology>
    </subcellularLocation>
</comment>
<feature type="transmembrane region" description="Helical" evidence="18">
    <location>
        <begin position="149"/>
        <end position="168"/>
    </location>
</feature>
<evidence type="ECO:0000256" key="18">
    <source>
        <dbReference type="SAM" id="Phobius"/>
    </source>
</evidence>
<feature type="transmembrane region" description="Helical" evidence="18">
    <location>
        <begin position="202"/>
        <end position="221"/>
    </location>
</feature>
<keyword evidence="14" id="KW-0594">Phospholipid biosynthesis</keyword>
<feature type="transmembrane region" description="Helical" evidence="18">
    <location>
        <begin position="422"/>
        <end position="444"/>
    </location>
</feature>
<keyword evidence="9 16" id="KW-0812">Transmembrane</keyword>
<feature type="region of interest" description="Disordered" evidence="17">
    <location>
        <begin position="1"/>
        <end position="123"/>
    </location>
</feature>
<keyword evidence="8 16" id="KW-0808">Transferase</keyword>
<evidence type="ECO:0000256" key="12">
    <source>
        <dbReference type="ARBA" id="ARBA00023098"/>
    </source>
</evidence>
<keyword evidence="10 16" id="KW-0548">Nucleotidyltransferase</keyword>
<evidence type="ECO:0000256" key="10">
    <source>
        <dbReference type="ARBA" id="ARBA00022695"/>
    </source>
</evidence>
<reference evidence="19 20" key="1">
    <citation type="journal article" date="2004" name="Nature">
        <title>Genome sequence of the ultrasmall unicellular red alga Cyanidioschyzon merolae 10D.</title>
        <authorList>
            <person name="Matsuzaki M."/>
            <person name="Misumi O."/>
            <person name="Shin-i T."/>
            <person name="Maruyama S."/>
            <person name="Takahara M."/>
            <person name="Miyagishima S."/>
            <person name="Mori T."/>
            <person name="Nishida K."/>
            <person name="Yagisawa F."/>
            <person name="Nishida K."/>
            <person name="Yoshida Y."/>
            <person name="Nishimura Y."/>
            <person name="Nakao S."/>
            <person name="Kobayashi T."/>
            <person name="Momoyama Y."/>
            <person name="Higashiyama T."/>
            <person name="Minoda A."/>
            <person name="Sano M."/>
            <person name="Nomoto H."/>
            <person name="Oishi K."/>
            <person name="Hayashi H."/>
            <person name="Ohta F."/>
            <person name="Nishizaka S."/>
            <person name="Haga S."/>
            <person name="Miura S."/>
            <person name="Morishita T."/>
            <person name="Kabeya Y."/>
            <person name="Terasawa K."/>
            <person name="Suzuki Y."/>
            <person name="Ishii Y."/>
            <person name="Asakawa S."/>
            <person name="Takano H."/>
            <person name="Ohta N."/>
            <person name="Kuroiwa H."/>
            <person name="Tanaka K."/>
            <person name="Shimizu N."/>
            <person name="Sugano S."/>
            <person name="Sato N."/>
            <person name="Nozaki H."/>
            <person name="Ogasawara N."/>
            <person name="Kohara Y."/>
            <person name="Kuroiwa T."/>
        </authorList>
    </citation>
    <scope>NUCLEOTIDE SEQUENCE [LARGE SCALE GENOMIC DNA]</scope>
    <source>
        <strain evidence="19 20">10D</strain>
    </source>
</reference>
<comment type="pathway">
    <text evidence="4">Lipid metabolism.</text>
</comment>
<feature type="compositionally biased region" description="Basic and acidic residues" evidence="17">
    <location>
        <begin position="12"/>
        <end position="23"/>
    </location>
</feature>
<dbReference type="STRING" id="280699.M1VJ89"/>
<evidence type="ECO:0000256" key="4">
    <source>
        <dbReference type="ARBA" id="ARBA00005189"/>
    </source>
</evidence>
<dbReference type="AlphaFoldDB" id="M1VJ89"/>
<evidence type="ECO:0000256" key="8">
    <source>
        <dbReference type="ARBA" id="ARBA00022679"/>
    </source>
</evidence>
<gene>
    <name evidence="19" type="ORF">CYME_CMN215C</name>
</gene>
<dbReference type="PROSITE" id="PS01315">
    <property type="entry name" value="CDS"/>
    <property type="match status" value="1"/>
</dbReference>
<dbReference type="Gramene" id="CMN215CT">
    <property type="protein sequence ID" value="CMN215CT"/>
    <property type="gene ID" value="CMN215C"/>
</dbReference>
<evidence type="ECO:0000256" key="13">
    <source>
        <dbReference type="ARBA" id="ARBA00023136"/>
    </source>
</evidence>
<dbReference type="RefSeq" id="XP_005537349.1">
    <property type="nucleotide sequence ID" value="XM_005537292.1"/>
</dbReference>
<feature type="transmembrane region" description="Helical" evidence="18">
    <location>
        <begin position="241"/>
        <end position="268"/>
    </location>
</feature>
<dbReference type="PANTHER" id="PTHR13773">
    <property type="entry name" value="PHOSPHATIDATE CYTIDYLYLTRANSFERASE"/>
    <property type="match status" value="1"/>
</dbReference>
<name>M1VJ89_CYAM1</name>
<organism evidence="19 20">
    <name type="scientific">Cyanidioschyzon merolae (strain NIES-3377 / 10D)</name>
    <name type="common">Unicellular red alga</name>
    <dbReference type="NCBI Taxonomy" id="280699"/>
    <lineage>
        <taxon>Eukaryota</taxon>
        <taxon>Rhodophyta</taxon>
        <taxon>Bangiophyceae</taxon>
        <taxon>Cyanidiales</taxon>
        <taxon>Cyanidiaceae</taxon>
        <taxon>Cyanidioschyzon</taxon>
    </lineage>
</organism>
<dbReference type="Proteomes" id="UP000007014">
    <property type="component" value="Chromosome 14"/>
</dbReference>
<dbReference type="OrthoDB" id="10260889at2759"/>
<comment type="pathway">
    <text evidence="3 16">Phospholipid metabolism; CDP-diacylglycerol biosynthesis; CDP-diacylglycerol from sn-glycerol 3-phosphate: step 3/3.</text>
</comment>
<dbReference type="InterPro" id="IPR016720">
    <property type="entry name" value="PC_Trfase_euk"/>
</dbReference>
<dbReference type="HOGENOM" id="CLU_023471_1_1_1"/>
<dbReference type="GeneID" id="16995456"/>
<dbReference type="OMA" id="FVIESTM"/>
<reference evidence="19 20" key="2">
    <citation type="journal article" date="2007" name="BMC Biol.">
        <title>A 100%-complete sequence reveals unusually simple genomic features in the hot-spring red alga Cyanidioschyzon merolae.</title>
        <authorList>
            <person name="Nozaki H."/>
            <person name="Takano H."/>
            <person name="Misumi O."/>
            <person name="Terasawa K."/>
            <person name="Matsuzaki M."/>
            <person name="Maruyama S."/>
            <person name="Nishida K."/>
            <person name="Yagisawa F."/>
            <person name="Yoshida Y."/>
            <person name="Fujiwara T."/>
            <person name="Takio S."/>
            <person name="Tamura K."/>
            <person name="Chung S.J."/>
            <person name="Nakamura S."/>
            <person name="Kuroiwa H."/>
            <person name="Tanaka K."/>
            <person name="Sato N."/>
            <person name="Kuroiwa T."/>
        </authorList>
    </citation>
    <scope>NUCLEOTIDE SEQUENCE [LARGE SCALE GENOMIC DNA]</scope>
    <source>
        <strain evidence="19 20">10D</strain>
    </source>
</reference>
<dbReference type="GO" id="GO:0004605">
    <property type="term" value="F:phosphatidate cytidylyltransferase activity"/>
    <property type="evidence" value="ECO:0007669"/>
    <property type="project" value="UniProtKB-EC"/>
</dbReference>
<evidence type="ECO:0000256" key="15">
    <source>
        <dbReference type="ARBA" id="ARBA00023264"/>
    </source>
</evidence>
<evidence type="ECO:0000256" key="9">
    <source>
        <dbReference type="ARBA" id="ARBA00022692"/>
    </source>
</evidence>
<dbReference type="Pfam" id="PF01148">
    <property type="entry name" value="CTP_transf_1"/>
    <property type="match status" value="1"/>
</dbReference>
<evidence type="ECO:0000256" key="11">
    <source>
        <dbReference type="ARBA" id="ARBA00022989"/>
    </source>
</evidence>
<protein>
    <recommendedName>
        <fullName evidence="6 16">Phosphatidate cytidylyltransferase</fullName>
        <ecNumber evidence="6 16">2.7.7.41</ecNumber>
    </recommendedName>
</protein>
<evidence type="ECO:0000256" key="7">
    <source>
        <dbReference type="ARBA" id="ARBA00022516"/>
    </source>
</evidence>
<evidence type="ECO:0000313" key="19">
    <source>
        <dbReference type="EMBL" id="BAM81313.1"/>
    </source>
</evidence>
<dbReference type="InterPro" id="IPR000374">
    <property type="entry name" value="PC_trans"/>
</dbReference>